<reference evidence="2 3" key="2">
    <citation type="submission" date="2016-06" db="EMBL/GenBank/DDBJ databases">
        <title>Pedobacter psychrophilus sp. nov., isolated from Antarctic fragmentary rock.</title>
        <authorList>
            <person name="Svec P."/>
        </authorList>
    </citation>
    <scope>NUCLEOTIDE SEQUENCE [LARGE SCALE GENOMIC DNA]</scope>
    <source>
        <strain evidence="2 3">CCM 8644</strain>
    </source>
</reference>
<proteinExistence type="predicted"/>
<dbReference type="OrthoDB" id="772008at2"/>
<name>A0A179DBV4_9SPHI</name>
<evidence type="ECO:0000256" key="1">
    <source>
        <dbReference type="SAM" id="SignalP"/>
    </source>
</evidence>
<reference evidence="2 3" key="1">
    <citation type="submission" date="2016-04" db="EMBL/GenBank/DDBJ databases">
        <authorList>
            <person name="Evans L.H."/>
            <person name="Alamgir A."/>
            <person name="Owens N."/>
            <person name="Weber N.D."/>
            <person name="Virtaneva K."/>
            <person name="Barbian K."/>
            <person name="Babar A."/>
            <person name="Rosenke K."/>
        </authorList>
    </citation>
    <scope>NUCLEOTIDE SEQUENCE [LARGE SCALE GENOMIC DNA]</scope>
    <source>
        <strain evidence="2 3">CCM 8644</strain>
    </source>
</reference>
<keyword evidence="1" id="KW-0732">Signal</keyword>
<dbReference type="AlphaFoldDB" id="A0A179DBV4"/>
<keyword evidence="3" id="KW-1185">Reference proteome</keyword>
<evidence type="ECO:0000313" key="3">
    <source>
        <dbReference type="Proteomes" id="UP000078459"/>
    </source>
</evidence>
<feature type="signal peptide" evidence="1">
    <location>
        <begin position="1"/>
        <end position="21"/>
    </location>
</feature>
<organism evidence="2 3">
    <name type="scientific">Pedobacter psychrophilus</name>
    <dbReference type="NCBI Taxonomy" id="1826909"/>
    <lineage>
        <taxon>Bacteria</taxon>
        <taxon>Pseudomonadati</taxon>
        <taxon>Bacteroidota</taxon>
        <taxon>Sphingobacteriia</taxon>
        <taxon>Sphingobacteriales</taxon>
        <taxon>Sphingobacteriaceae</taxon>
        <taxon>Pedobacter</taxon>
    </lineage>
</organism>
<protein>
    <recommendedName>
        <fullName evidence="4">Lipoprotein</fullName>
    </recommendedName>
</protein>
<sequence>MKNLKKTINVALLITPIVVLAACNNNKAKYEDLATGEKVYIIKDAETGMAIDSVSQKPVMFYVDLDTKDTINGTTGAVVNNQIVKDAEGKYEMAKSDLEQQIDEMKSEDGVKIKVEKDGDYKIKTDDKKIKIEDGEAKIKTDN</sequence>
<gene>
    <name evidence="2" type="ORF">A5893_15845</name>
</gene>
<dbReference type="STRING" id="1826909.A5893_15845"/>
<dbReference type="PROSITE" id="PS51257">
    <property type="entry name" value="PROKAR_LIPOPROTEIN"/>
    <property type="match status" value="1"/>
</dbReference>
<accession>A0A179DBV4</accession>
<dbReference type="EMBL" id="LWHJ01000031">
    <property type="protein sequence ID" value="OAQ38262.1"/>
    <property type="molecule type" value="Genomic_DNA"/>
</dbReference>
<dbReference type="Proteomes" id="UP000078459">
    <property type="component" value="Unassembled WGS sequence"/>
</dbReference>
<evidence type="ECO:0000313" key="2">
    <source>
        <dbReference type="EMBL" id="OAQ38262.1"/>
    </source>
</evidence>
<evidence type="ECO:0008006" key="4">
    <source>
        <dbReference type="Google" id="ProtNLM"/>
    </source>
</evidence>
<feature type="chain" id="PRO_5008100422" description="Lipoprotein" evidence="1">
    <location>
        <begin position="22"/>
        <end position="143"/>
    </location>
</feature>
<comment type="caution">
    <text evidence="2">The sequence shown here is derived from an EMBL/GenBank/DDBJ whole genome shotgun (WGS) entry which is preliminary data.</text>
</comment>
<dbReference type="RefSeq" id="WP_068823655.1">
    <property type="nucleotide sequence ID" value="NZ_LWHJ01000031.1"/>
</dbReference>